<proteinExistence type="predicted"/>
<evidence type="ECO:0000259" key="2">
    <source>
        <dbReference type="Pfam" id="PF19694"/>
    </source>
</evidence>
<accession>A0A7J5E502</accession>
<dbReference type="AlphaFoldDB" id="A0A7J5E502"/>
<organism evidence="3 4">
    <name type="scientific">Nocardioides simplex</name>
    <name type="common">Arthrobacter simplex</name>
    <dbReference type="NCBI Taxonomy" id="2045"/>
    <lineage>
        <taxon>Bacteria</taxon>
        <taxon>Bacillati</taxon>
        <taxon>Actinomycetota</taxon>
        <taxon>Actinomycetes</taxon>
        <taxon>Propionibacteriales</taxon>
        <taxon>Nocardioidaceae</taxon>
        <taxon>Pimelobacter</taxon>
    </lineage>
</organism>
<dbReference type="InterPro" id="IPR045676">
    <property type="entry name" value="DUF6194"/>
</dbReference>
<evidence type="ECO:0000313" key="4">
    <source>
        <dbReference type="Proteomes" id="UP000449906"/>
    </source>
</evidence>
<comment type="caution">
    <text evidence="3">The sequence shown here is derived from an EMBL/GenBank/DDBJ whole genome shotgun (WGS) entry which is preliminary data.</text>
</comment>
<reference evidence="3 4" key="1">
    <citation type="submission" date="2019-09" db="EMBL/GenBank/DDBJ databases">
        <title>Pimelobacter sp. isolated from Paulinella.</title>
        <authorList>
            <person name="Jeong S.E."/>
        </authorList>
    </citation>
    <scope>NUCLEOTIDE SEQUENCE [LARGE SCALE GENOMIC DNA]</scope>
    <source>
        <strain evidence="3 4">Pch-N</strain>
    </source>
</reference>
<sequence>MDQILQTLRSLDGVLELAPGPGSTYPELAWGDHFFYYAPDGRVPEREQPFATVVTKDYPDDTGSALDPPGRWRLNIHAGRRALAELASDPDRAEPTDHAAAAAADVVLPHPVYAAQGWVAVVNPAQRTRSLVARLLRQAHADAVRRAERRPRIPLPDPASGVE</sequence>
<name>A0A7J5E502_NOCSI</name>
<feature type="domain" description="DUF6194" evidence="2">
    <location>
        <begin position="1"/>
        <end position="150"/>
    </location>
</feature>
<dbReference type="Proteomes" id="UP000449906">
    <property type="component" value="Unassembled WGS sequence"/>
</dbReference>
<evidence type="ECO:0000256" key="1">
    <source>
        <dbReference type="SAM" id="MobiDB-lite"/>
    </source>
</evidence>
<feature type="region of interest" description="Disordered" evidence="1">
    <location>
        <begin position="143"/>
        <end position="163"/>
    </location>
</feature>
<protein>
    <recommendedName>
        <fullName evidence="2">DUF6194 domain-containing protein</fullName>
    </recommendedName>
</protein>
<evidence type="ECO:0000313" key="3">
    <source>
        <dbReference type="EMBL" id="KAB2813342.1"/>
    </source>
</evidence>
<gene>
    <name evidence="3" type="ORF">F9L07_02775</name>
</gene>
<dbReference type="Pfam" id="PF19694">
    <property type="entry name" value="DUF6194"/>
    <property type="match status" value="1"/>
</dbReference>
<dbReference type="EMBL" id="WBVM01000001">
    <property type="protein sequence ID" value="KAB2813342.1"/>
    <property type="molecule type" value="Genomic_DNA"/>
</dbReference>